<feature type="transmembrane region" description="Helical" evidence="5">
    <location>
        <begin position="20"/>
        <end position="42"/>
    </location>
</feature>
<evidence type="ECO:0000256" key="5">
    <source>
        <dbReference type="SAM" id="Phobius"/>
    </source>
</evidence>
<feature type="transmembrane region" description="Helical" evidence="5">
    <location>
        <begin position="253"/>
        <end position="273"/>
    </location>
</feature>
<dbReference type="InterPro" id="IPR002781">
    <property type="entry name" value="TM_pro_TauE-like"/>
</dbReference>
<feature type="transmembrane region" description="Helical" evidence="5">
    <location>
        <begin position="48"/>
        <end position="66"/>
    </location>
</feature>
<feature type="transmembrane region" description="Helical" evidence="5">
    <location>
        <begin position="119"/>
        <end position="137"/>
    </location>
</feature>
<dbReference type="Pfam" id="PF01925">
    <property type="entry name" value="TauE"/>
    <property type="match status" value="1"/>
</dbReference>
<dbReference type="PANTHER" id="PTHR43483:SF3">
    <property type="entry name" value="MEMBRANE TRANSPORTER PROTEIN HI_0806-RELATED"/>
    <property type="match status" value="1"/>
</dbReference>
<dbReference type="EMBL" id="LNQE01000012">
    <property type="protein sequence ID" value="KUG29987.1"/>
    <property type="molecule type" value="Genomic_DNA"/>
</dbReference>
<proteinExistence type="predicted"/>
<protein>
    <submittedName>
        <fullName evidence="6">Putative membrane protein</fullName>
    </submittedName>
</protein>
<keyword evidence="4 5" id="KW-0472">Membrane</keyword>
<evidence type="ECO:0000256" key="3">
    <source>
        <dbReference type="ARBA" id="ARBA00022989"/>
    </source>
</evidence>
<feature type="transmembrane region" description="Helical" evidence="5">
    <location>
        <begin position="280"/>
        <end position="303"/>
    </location>
</feature>
<sequence length="351" mass="37678">MDWLYILMPIAGVKIFWPGLIILGVGVGIIGGFFGMGGAWMVTPGLNILGFPMAFAIGTDIAHMAGKSLISTMRHGKFGNVDYKLGMIMIVGTVAGFEVGAQMIMWLERLGSVDKVVRYIYLVLLVFIAWMVFHDVAKRRAKQRAAAAAGQEVDKLATGIEWHKTLHKIKIPPMVHLNVAGIYCSAWLPIFVSFLTGWLAGILGIGGGLIRMPALIYLLGCPTHVAVGTDLFEVMISGLYGAGSYTYKGRTELVAAIIMLVGASVGAQVGSVATKYIKGYGIRIAFGLAVIGCIISIILKLIPNYLPETKAATDIMATWLINGLVVALSAYITVKMVQGAKREIAMKKARG</sequence>
<comment type="subcellular location">
    <subcellularLocation>
        <location evidence="1">Membrane</location>
        <topology evidence="1">Multi-pass membrane protein</topology>
    </subcellularLocation>
</comment>
<comment type="caution">
    <text evidence="6">The sequence shown here is derived from an EMBL/GenBank/DDBJ whole genome shotgun (WGS) entry which is preliminary data.</text>
</comment>
<dbReference type="GO" id="GO:0016020">
    <property type="term" value="C:membrane"/>
    <property type="evidence" value="ECO:0007669"/>
    <property type="project" value="UniProtKB-SubCell"/>
</dbReference>
<evidence type="ECO:0000313" key="6">
    <source>
        <dbReference type="EMBL" id="KUG29987.1"/>
    </source>
</evidence>
<feature type="transmembrane region" description="Helical" evidence="5">
    <location>
        <begin position="87"/>
        <end position="107"/>
    </location>
</feature>
<keyword evidence="3 5" id="KW-1133">Transmembrane helix</keyword>
<keyword evidence="2 5" id="KW-0812">Transmembrane</keyword>
<feature type="transmembrane region" description="Helical" evidence="5">
    <location>
        <begin position="198"/>
        <end position="219"/>
    </location>
</feature>
<accession>A0A0W8GBE8</accession>
<name>A0A0W8GBE8_9ZZZZ</name>
<gene>
    <name evidence="6" type="ORF">ASZ90_000128</name>
</gene>
<dbReference type="PANTHER" id="PTHR43483">
    <property type="entry name" value="MEMBRANE TRANSPORTER PROTEIN HI_0806-RELATED"/>
    <property type="match status" value="1"/>
</dbReference>
<feature type="transmembrane region" description="Helical" evidence="5">
    <location>
        <begin position="315"/>
        <end position="334"/>
    </location>
</feature>
<dbReference type="AlphaFoldDB" id="A0A0W8GBE8"/>
<reference evidence="6" key="1">
    <citation type="journal article" date="2015" name="Proc. Natl. Acad. Sci. U.S.A.">
        <title>Networks of energetic and metabolic interactions define dynamics in microbial communities.</title>
        <authorList>
            <person name="Embree M."/>
            <person name="Liu J.K."/>
            <person name="Al-Bassam M.M."/>
            <person name="Zengler K."/>
        </authorList>
    </citation>
    <scope>NUCLEOTIDE SEQUENCE</scope>
</reference>
<evidence type="ECO:0000256" key="1">
    <source>
        <dbReference type="ARBA" id="ARBA00004141"/>
    </source>
</evidence>
<organism evidence="6">
    <name type="scientific">hydrocarbon metagenome</name>
    <dbReference type="NCBI Taxonomy" id="938273"/>
    <lineage>
        <taxon>unclassified sequences</taxon>
        <taxon>metagenomes</taxon>
        <taxon>ecological metagenomes</taxon>
    </lineage>
</organism>
<evidence type="ECO:0000256" key="2">
    <source>
        <dbReference type="ARBA" id="ARBA00022692"/>
    </source>
</evidence>
<evidence type="ECO:0000256" key="4">
    <source>
        <dbReference type="ARBA" id="ARBA00023136"/>
    </source>
</evidence>